<proteinExistence type="predicted"/>
<dbReference type="InterPro" id="IPR052190">
    <property type="entry name" value="Euk-Arch_PrmC-MTase"/>
</dbReference>
<evidence type="ECO:0000313" key="5">
    <source>
        <dbReference type="EMBL" id="CAA9474286.1"/>
    </source>
</evidence>
<dbReference type="CDD" id="cd02440">
    <property type="entry name" value="AdoMet_MTases"/>
    <property type="match status" value="1"/>
</dbReference>
<dbReference type="PANTHER" id="PTHR45875:SF1">
    <property type="entry name" value="METHYLTRANSFERASE N6AMT1"/>
    <property type="match status" value="1"/>
</dbReference>
<dbReference type="Pfam" id="PF05175">
    <property type="entry name" value="MTS"/>
    <property type="match status" value="1"/>
</dbReference>
<name>A0A6J4RI35_9ACTN</name>
<dbReference type="InterPro" id="IPR029063">
    <property type="entry name" value="SAM-dependent_MTases_sf"/>
</dbReference>
<keyword evidence="3" id="KW-0949">S-adenosyl-L-methionine</keyword>
<evidence type="ECO:0000256" key="2">
    <source>
        <dbReference type="ARBA" id="ARBA00022679"/>
    </source>
</evidence>
<dbReference type="InterPro" id="IPR004557">
    <property type="entry name" value="PrmC-related"/>
</dbReference>
<gene>
    <name evidence="5" type="ORF">AVDCRST_MAG65-1003</name>
</gene>
<dbReference type="NCBIfam" id="TIGR00537">
    <property type="entry name" value="hemK_rel_arch"/>
    <property type="match status" value="1"/>
</dbReference>
<keyword evidence="2 5" id="KW-0808">Transferase</keyword>
<dbReference type="GO" id="GO:0008276">
    <property type="term" value="F:protein methyltransferase activity"/>
    <property type="evidence" value="ECO:0007669"/>
    <property type="project" value="TreeGrafter"/>
</dbReference>
<evidence type="ECO:0000256" key="3">
    <source>
        <dbReference type="ARBA" id="ARBA00022691"/>
    </source>
</evidence>
<keyword evidence="1 5" id="KW-0489">Methyltransferase</keyword>
<dbReference type="GO" id="GO:0032259">
    <property type="term" value="P:methylation"/>
    <property type="evidence" value="ECO:0007669"/>
    <property type="project" value="UniProtKB-KW"/>
</dbReference>
<organism evidence="5">
    <name type="scientific">uncultured Solirubrobacteraceae bacterium</name>
    <dbReference type="NCBI Taxonomy" id="1162706"/>
    <lineage>
        <taxon>Bacteria</taxon>
        <taxon>Bacillati</taxon>
        <taxon>Actinomycetota</taxon>
        <taxon>Thermoleophilia</taxon>
        <taxon>Solirubrobacterales</taxon>
        <taxon>Solirubrobacteraceae</taxon>
        <taxon>environmental samples</taxon>
    </lineage>
</organism>
<evidence type="ECO:0000256" key="1">
    <source>
        <dbReference type="ARBA" id="ARBA00022603"/>
    </source>
</evidence>
<dbReference type="SUPFAM" id="SSF53335">
    <property type="entry name" value="S-adenosyl-L-methionine-dependent methyltransferases"/>
    <property type="match status" value="1"/>
</dbReference>
<evidence type="ECO:0000259" key="4">
    <source>
        <dbReference type="Pfam" id="PF05175"/>
    </source>
</evidence>
<dbReference type="InterPro" id="IPR007848">
    <property type="entry name" value="Small_mtfrase_dom"/>
</dbReference>
<dbReference type="PANTHER" id="PTHR45875">
    <property type="entry name" value="METHYLTRANSFERASE N6AMT1"/>
    <property type="match status" value="1"/>
</dbReference>
<dbReference type="AlphaFoldDB" id="A0A6J4RI35"/>
<reference evidence="5" key="1">
    <citation type="submission" date="2020-02" db="EMBL/GenBank/DDBJ databases">
        <authorList>
            <person name="Meier V. D."/>
        </authorList>
    </citation>
    <scope>NUCLEOTIDE SEQUENCE</scope>
    <source>
        <strain evidence="5">AVDCRST_MAG65</strain>
    </source>
</reference>
<dbReference type="EMBL" id="CADCVL010000163">
    <property type="protein sequence ID" value="CAA9474286.1"/>
    <property type="molecule type" value="Genomic_DNA"/>
</dbReference>
<accession>A0A6J4RI35</accession>
<protein>
    <submittedName>
        <fullName evidence="5">Putative methyltransferase</fullName>
    </submittedName>
</protein>
<dbReference type="GO" id="GO:0035657">
    <property type="term" value="C:eRF1 methyltransferase complex"/>
    <property type="evidence" value="ECO:0007669"/>
    <property type="project" value="TreeGrafter"/>
</dbReference>
<feature type="domain" description="Methyltransferase small" evidence="4">
    <location>
        <begin position="2"/>
        <end position="106"/>
    </location>
</feature>
<dbReference type="GO" id="GO:0008757">
    <property type="term" value="F:S-adenosylmethionine-dependent methyltransferase activity"/>
    <property type="evidence" value="ECO:0007669"/>
    <property type="project" value="TreeGrafter"/>
</dbReference>
<dbReference type="Gene3D" id="3.40.50.150">
    <property type="entry name" value="Vaccinia Virus protein VP39"/>
    <property type="match status" value="1"/>
</dbReference>
<sequence>MRLVTLPGVFAPISDSHMLADVLRQETLRPGSRVLDLCTGSGLLALTAAHRGVRDVTAVDVSRRSVLTVRLNARLNGVRVRALRGSLFEPVPGEAFDVITCNPPYVPAETDELPRRGPQRAWDAGRDGRVVLDRLLAEAPAHLRPGGRLLITHSSLLGIEPTRRALTAAGLEVDIPVRRRGPLGPLMSARVEHLEREGLLRPGQREEEVLVIRGRRPAADRVASRV</sequence>